<proteinExistence type="predicted"/>
<feature type="transmembrane region" description="Helical" evidence="2">
    <location>
        <begin position="87"/>
        <end position="112"/>
    </location>
</feature>
<feature type="transmembrane region" description="Helical" evidence="2">
    <location>
        <begin position="118"/>
        <end position="140"/>
    </location>
</feature>
<reference evidence="3 4" key="1">
    <citation type="journal article" date="2018" name="BMC Genomics">
        <title>Genomic evidence for intraspecific hybridization in a clonal and extremely halotolerant yeast.</title>
        <authorList>
            <person name="Gostincar C."/>
            <person name="Stajich J.E."/>
            <person name="Zupancic J."/>
            <person name="Zalar P."/>
            <person name="Gunde-Cimerman N."/>
        </authorList>
    </citation>
    <scope>NUCLEOTIDE SEQUENCE [LARGE SCALE GENOMIC DNA]</scope>
    <source>
        <strain evidence="3 4">EXF-6669</strain>
    </source>
</reference>
<protein>
    <submittedName>
        <fullName evidence="3">Uncharacterized protein</fullName>
    </submittedName>
</protein>
<dbReference type="Proteomes" id="UP000271337">
    <property type="component" value="Unassembled WGS sequence"/>
</dbReference>
<name>A0A3M7ABE2_HORWE</name>
<evidence type="ECO:0000256" key="1">
    <source>
        <dbReference type="SAM" id="MobiDB-lite"/>
    </source>
</evidence>
<dbReference type="AlphaFoldDB" id="A0A3M7ABE2"/>
<feature type="region of interest" description="Disordered" evidence="1">
    <location>
        <begin position="167"/>
        <end position="192"/>
    </location>
</feature>
<gene>
    <name evidence="3" type="ORF">D0867_01095</name>
</gene>
<organism evidence="3 4">
    <name type="scientific">Hortaea werneckii</name>
    <name type="common">Black yeast</name>
    <name type="synonym">Cladosporium werneckii</name>
    <dbReference type="NCBI Taxonomy" id="91943"/>
    <lineage>
        <taxon>Eukaryota</taxon>
        <taxon>Fungi</taxon>
        <taxon>Dikarya</taxon>
        <taxon>Ascomycota</taxon>
        <taxon>Pezizomycotina</taxon>
        <taxon>Dothideomycetes</taxon>
        <taxon>Dothideomycetidae</taxon>
        <taxon>Mycosphaerellales</taxon>
        <taxon>Teratosphaeriaceae</taxon>
        <taxon>Hortaea</taxon>
    </lineage>
</organism>
<dbReference type="VEuPathDB" id="FungiDB:BTJ68_08856"/>
<sequence>MTSLQCFGGFGSALPASDTFIGHEDIHQQLHPPLLSMADDAAAANHSTAYLTKTLTVLSYIWWPIGTLLSFLATFVLYLAKLFYWPIGFLLQPVIYLARFILTCLLAPFRLLVKLETLYIYLGTAALVGLIIGLIISLIYGSLSNIIGSNAAPAAAAQARLRSAREYRETKKRKKQNRLLSDEPPAILSPVPASSPVRVAQRDQLVAGYGGGGGMSNHVRRSRRFHGLLDQTIMEATDSDF</sequence>
<evidence type="ECO:0000313" key="4">
    <source>
        <dbReference type="Proteomes" id="UP000271337"/>
    </source>
</evidence>
<keyword evidence="2" id="KW-1133">Transmembrane helix</keyword>
<dbReference type="OrthoDB" id="4502894at2759"/>
<keyword evidence="2" id="KW-0472">Membrane</keyword>
<keyword evidence="2" id="KW-0812">Transmembrane</keyword>
<comment type="caution">
    <text evidence="3">The sequence shown here is derived from an EMBL/GenBank/DDBJ whole genome shotgun (WGS) entry which is preliminary data.</text>
</comment>
<evidence type="ECO:0000256" key="2">
    <source>
        <dbReference type="SAM" id="Phobius"/>
    </source>
</evidence>
<feature type="transmembrane region" description="Helical" evidence="2">
    <location>
        <begin position="60"/>
        <end position="80"/>
    </location>
</feature>
<dbReference type="EMBL" id="QWIL01000062">
    <property type="protein sequence ID" value="RMY24865.1"/>
    <property type="molecule type" value="Genomic_DNA"/>
</dbReference>
<accession>A0A3M7ABE2</accession>
<evidence type="ECO:0000313" key="3">
    <source>
        <dbReference type="EMBL" id="RMY24865.1"/>
    </source>
</evidence>